<dbReference type="InterPro" id="IPR000873">
    <property type="entry name" value="AMP-dep_synth/lig_dom"/>
</dbReference>
<dbReference type="Gene3D" id="3.30.300.30">
    <property type="match status" value="1"/>
</dbReference>
<dbReference type="RefSeq" id="WP_196817427.1">
    <property type="nucleotide sequence ID" value="NZ_CP012850.1"/>
</dbReference>
<dbReference type="Proteomes" id="UP000058925">
    <property type="component" value="Chromosome"/>
</dbReference>
<comment type="similarity">
    <text evidence="1">Belongs to the ATP-dependent AMP-binding enzyme family.</text>
</comment>
<dbReference type="InterPro" id="IPR045851">
    <property type="entry name" value="AMP-bd_C_sf"/>
</dbReference>
<protein>
    <recommendedName>
        <fullName evidence="2 6">Acetate--CoA ligase</fullName>
        <ecNumber evidence="2 6">6.2.1.1</ecNumber>
    </recommendedName>
</protein>
<dbReference type="SUPFAM" id="SSF56801">
    <property type="entry name" value="Acetyl-CoA synthetase-like"/>
    <property type="match status" value="1"/>
</dbReference>
<evidence type="ECO:0000313" key="11">
    <source>
        <dbReference type="Proteomes" id="UP000058925"/>
    </source>
</evidence>
<dbReference type="InterPro" id="IPR011904">
    <property type="entry name" value="Ac_CoA_lig"/>
</dbReference>
<organism evidence="10 11">
    <name type="scientific">Candidatus Nitrosocosmicus oleophilus</name>
    <dbReference type="NCBI Taxonomy" id="1353260"/>
    <lineage>
        <taxon>Archaea</taxon>
        <taxon>Nitrososphaerota</taxon>
        <taxon>Nitrososphaeria</taxon>
        <taxon>Nitrososphaerales</taxon>
        <taxon>Nitrososphaeraceae</taxon>
        <taxon>Candidatus Nitrosocosmicus</taxon>
    </lineage>
</organism>
<dbReference type="Gene3D" id="3.40.50.12780">
    <property type="entry name" value="N-terminal domain of ligase-like"/>
    <property type="match status" value="1"/>
</dbReference>
<keyword evidence="11" id="KW-1185">Reference proteome</keyword>
<dbReference type="GeneID" id="60420785"/>
<keyword evidence="3 10" id="KW-0436">Ligase</keyword>
<dbReference type="Pfam" id="PF16177">
    <property type="entry name" value="ACAS_N"/>
    <property type="match status" value="1"/>
</dbReference>
<dbReference type="InterPro" id="IPR042099">
    <property type="entry name" value="ANL_N_sf"/>
</dbReference>
<sequence length="644" mass="73102">MIDPQYRKDDGHQEIISLEGNKIKGIKSISQIDPKHFWSNCAKNLTWFKEWEQVLDWNPPFARWFLGGKLNAAYNCLDRHLISEKKNHAAIIWEGEDGQSVTITYNQLFYRVNKLANALKRLGIKKGDRITIYLPMIPELVISMLACARIGAIHSVIFSGFSSQSIIDRVNDAESRIIITADGGYRRGKIVQLKKIVDEAVKQTSTVEKVIVVKRTHEDIDINEKDIWFEDLVNKESNYCVSEWMESNDPLFILYTSGTTGKPKGVVHGSGGYLTHLFNSAKWVFNFVPTDVFFCTADIGWVTGHSYVVYAPLMHGVTEIIYEGAPDYPDQGQYWNIIEKHGATILYTTPTALRSYMRYGNDIPNSYDLSSLRLLGTVGEPINPEVWMWYFNTIGKNNCPIIDTWWQTETGGIMISMCTGIENIQMKPGSGTFSLPGIELEIVDDHGKKVEANKKGYLTVKEPWPGMLLSLWNNKERYEKTYWEKTRNSYFAGDFAYVDNDGYYWILGRADDILKVAGHRLGTIELESAFISHPSVAEAAVTSKKDEIKGETIIAFLVLRKGAELSSQLDIEVNEHIKNTVGPIASAEKIYFVNKLPKTRSGKIMRRLLRSIVNNETIGDITTLEDEASIEEITHELQEINKHL</sequence>
<dbReference type="NCBIfam" id="NF001208">
    <property type="entry name" value="PRK00174.1"/>
    <property type="match status" value="1"/>
</dbReference>
<name>A0A654LWW7_9ARCH</name>
<dbReference type="Pfam" id="PF00501">
    <property type="entry name" value="AMP-binding"/>
    <property type="match status" value="1"/>
</dbReference>
<evidence type="ECO:0000256" key="2">
    <source>
        <dbReference type="ARBA" id="ARBA00013275"/>
    </source>
</evidence>
<evidence type="ECO:0000259" key="9">
    <source>
        <dbReference type="Pfam" id="PF16177"/>
    </source>
</evidence>
<evidence type="ECO:0000256" key="5">
    <source>
        <dbReference type="ARBA" id="ARBA00022840"/>
    </source>
</evidence>
<dbReference type="GO" id="GO:0043955">
    <property type="term" value="F:3-hydroxypropionyl-CoA synthetase activity"/>
    <property type="evidence" value="ECO:0007669"/>
    <property type="project" value="UniProtKB-ARBA"/>
</dbReference>
<reference evidence="11" key="1">
    <citation type="submission" date="2015-10" db="EMBL/GenBank/DDBJ databases">
        <title>Niche specialization of a soil ammonia-oxidizing archaeon, Candidatus Nitrosocosmicus oleophilus.</title>
        <authorList>
            <person name="Jung M.-Y."/>
            <person name="Rhee S.-K."/>
        </authorList>
    </citation>
    <scope>NUCLEOTIDE SEQUENCE [LARGE SCALE GENOMIC DNA]</scope>
    <source>
        <strain evidence="11">MY3</strain>
    </source>
</reference>
<keyword evidence="4" id="KW-0547">Nucleotide-binding</keyword>
<dbReference type="InterPro" id="IPR025110">
    <property type="entry name" value="AMP-bd_C"/>
</dbReference>
<dbReference type="NCBIfam" id="TIGR02188">
    <property type="entry name" value="Ac_CoA_lig_AcsA"/>
    <property type="match status" value="1"/>
</dbReference>
<evidence type="ECO:0000259" key="8">
    <source>
        <dbReference type="Pfam" id="PF13193"/>
    </source>
</evidence>
<dbReference type="PANTHER" id="PTHR24095:SF14">
    <property type="entry name" value="ACETYL-COENZYME A SYNTHETASE 1"/>
    <property type="match status" value="1"/>
</dbReference>
<evidence type="ECO:0000256" key="1">
    <source>
        <dbReference type="ARBA" id="ARBA00006432"/>
    </source>
</evidence>
<dbReference type="FunFam" id="3.40.50.12780:FF:000001">
    <property type="entry name" value="Acetyl-coenzyme A synthetase"/>
    <property type="match status" value="1"/>
</dbReference>
<dbReference type="GO" id="GO:0019427">
    <property type="term" value="P:acetyl-CoA biosynthetic process from acetate"/>
    <property type="evidence" value="ECO:0007669"/>
    <property type="project" value="UniProtKB-UniRule"/>
</dbReference>
<accession>A0A654LWW7</accession>
<dbReference type="PANTHER" id="PTHR24095">
    <property type="entry name" value="ACETYL-COENZYME A SYNTHETASE"/>
    <property type="match status" value="1"/>
</dbReference>
<gene>
    <name evidence="10" type="primary">acs_1</name>
    <name evidence="10" type="ORF">NMY3_00630</name>
</gene>
<evidence type="ECO:0000256" key="3">
    <source>
        <dbReference type="ARBA" id="ARBA00022598"/>
    </source>
</evidence>
<dbReference type="PROSITE" id="PS00455">
    <property type="entry name" value="AMP_BINDING"/>
    <property type="match status" value="1"/>
</dbReference>
<dbReference type="GO" id="GO:0005524">
    <property type="term" value="F:ATP binding"/>
    <property type="evidence" value="ECO:0007669"/>
    <property type="project" value="UniProtKB-KW"/>
</dbReference>
<feature type="domain" description="AMP-dependent synthetase/ligase" evidence="7">
    <location>
        <begin position="84"/>
        <end position="464"/>
    </location>
</feature>
<dbReference type="GO" id="GO:0016208">
    <property type="term" value="F:AMP binding"/>
    <property type="evidence" value="ECO:0007669"/>
    <property type="project" value="InterPro"/>
</dbReference>
<dbReference type="CDD" id="cd05966">
    <property type="entry name" value="ACS"/>
    <property type="match status" value="1"/>
</dbReference>
<dbReference type="EMBL" id="CP012850">
    <property type="protein sequence ID" value="ALI34839.1"/>
    <property type="molecule type" value="Genomic_DNA"/>
</dbReference>
<feature type="domain" description="Acetyl-coenzyme A synthetase N-terminal" evidence="9">
    <location>
        <begin position="30"/>
        <end position="76"/>
    </location>
</feature>
<dbReference type="GO" id="GO:0003987">
    <property type="term" value="F:acetate-CoA ligase activity"/>
    <property type="evidence" value="ECO:0007669"/>
    <property type="project" value="UniProtKB-UniRule"/>
</dbReference>
<dbReference type="OrthoDB" id="371752at2157"/>
<proteinExistence type="inferred from homology"/>
<evidence type="ECO:0000259" key="7">
    <source>
        <dbReference type="Pfam" id="PF00501"/>
    </source>
</evidence>
<feature type="domain" description="AMP-binding enzyme C-terminal" evidence="8">
    <location>
        <begin position="525"/>
        <end position="603"/>
    </location>
</feature>
<evidence type="ECO:0000256" key="4">
    <source>
        <dbReference type="ARBA" id="ARBA00022741"/>
    </source>
</evidence>
<dbReference type="InterPro" id="IPR020845">
    <property type="entry name" value="AMP-binding_CS"/>
</dbReference>
<keyword evidence="5" id="KW-0067">ATP-binding</keyword>
<evidence type="ECO:0000313" key="10">
    <source>
        <dbReference type="EMBL" id="ALI34839.1"/>
    </source>
</evidence>
<dbReference type="Pfam" id="PF13193">
    <property type="entry name" value="AMP-binding_C"/>
    <property type="match status" value="1"/>
</dbReference>
<dbReference type="GO" id="GO:0043427">
    <property type="term" value="P:carbon fixation by 3-hydroxypropionate cycle"/>
    <property type="evidence" value="ECO:0007669"/>
    <property type="project" value="UniProtKB-ARBA"/>
</dbReference>
<evidence type="ECO:0000256" key="6">
    <source>
        <dbReference type="NCBIfam" id="TIGR02188"/>
    </source>
</evidence>
<dbReference type="InterPro" id="IPR032387">
    <property type="entry name" value="ACAS_N"/>
</dbReference>
<dbReference type="AlphaFoldDB" id="A0A654LWW7"/>
<dbReference type="EC" id="6.2.1.1" evidence="2 6"/>
<dbReference type="KEGG" id="taa:NMY3_00630"/>